<keyword evidence="6" id="KW-1185">Reference proteome</keyword>
<gene>
    <name evidence="5" type="ORF">Cfor_06762</name>
</gene>
<dbReference type="InterPro" id="IPR036236">
    <property type="entry name" value="Znf_C2H2_sf"/>
</dbReference>
<proteinExistence type="predicted"/>
<name>A0A6L2PSS9_COPFO</name>
<dbReference type="GO" id="GO:0050265">
    <property type="term" value="F:RNA uridylyltransferase activity"/>
    <property type="evidence" value="ECO:0007669"/>
    <property type="project" value="TreeGrafter"/>
</dbReference>
<dbReference type="GO" id="GO:0008270">
    <property type="term" value="F:zinc ion binding"/>
    <property type="evidence" value="ECO:0007669"/>
    <property type="project" value="InterPro"/>
</dbReference>
<dbReference type="InterPro" id="IPR000504">
    <property type="entry name" value="RRM_dom"/>
</dbReference>
<organism evidence="5 6">
    <name type="scientific">Coptotermes formosanus</name>
    <name type="common">Formosan subterranean termite</name>
    <dbReference type="NCBI Taxonomy" id="36987"/>
    <lineage>
        <taxon>Eukaryota</taxon>
        <taxon>Metazoa</taxon>
        <taxon>Ecdysozoa</taxon>
        <taxon>Arthropoda</taxon>
        <taxon>Hexapoda</taxon>
        <taxon>Insecta</taxon>
        <taxon>Pterygota</taxon>
        <taxon>Neoptera</taxon>
        <taxon>Polyneoptera</taxon>
        <taxon>Dictyoptera</taxon>
        <taxon>Blattodea</taxon>
        <taxon>Blattoidea</taxon>
        <taxon>Termitoidae</taxon>
        <taxon>Rhinotermitidae</taxon>
        <taxon>Coptotermes</taxon>
    </lineage>
</organism>
<dbReference type="Pfam" id="PF00076">
    <property type="entry name" value="RRM_1"/>
    <property type="match status" value="1"/>
</dbReference>
<dbReference type="Gene3D" id="3.30.70.330">
    <property type="match status" value="1"/>
</dbReference>
<comment type="caution">
    <text evidence="5">The sequence shown here is derived from an EMBL/GenBank/DDBJ whole genome shotgun (WGS) entry which is preliminary data.</text>
</comment>
<dbReference type="SUPFAM" id="SSF81301">
    <property type="entry name" value="Nucleotidyltransferase"/>
    <property type="match status" value="1"/>
</dbReference>
<dbReference type="InterPro" id="IPR035979">
    <property type="entry name" value="RBD_domain_sf"/>
</dbReference>
<dbReference type="EMBL" id="BLKM01005126">
    <property type="protein sequence ID" value="GFG33475.1"/>
    <property type="molecule type" value="Genomic_DNA"/>
</dbReference>
<dbReference type="InterPro" id="IPR003604">
    <property type="entry name" value="Matrin/U1-like-C_Znf_C2H2"/>
</dbReference>
<dbReference type="CDD" id="cd12245">
    <property type="entry name" value="RRM_scw1_like"/>
    <property type="match status" value="1"/>
</dbReference>
<feature type="non-terminal residue" evidence="5">
    <location>
        <position position="1"/>
    </location>
</feature>
<dbReference type="OrthoDB" id="407432at2759"/>
<dbReference type="SMART" id="SM00451">
    <property type="entry name" value="ZnF_U1"/>
    <property type="match status" value="3"/>
</dbReference>
<dbReference type="GO" id="GO:0031123">
    <property type="term" value="P:RNA 3'-end processing"/>
    <property type="evidence" value="ECO:0007669"/>
    <property type="project" value="TreeGrafter"/>
</dbReference>
<evidence type="ECO:0000256" key="3">
    <source>
        <dbReference type="SAM" id="MobiDB-lite"/>
    </source>
</evidence>
<dbReference type="Gene3D" id="1.10.1410.10">
    <property type="match status" value="1"/>
</dbReference>
<dbReference type="PANTHER" id="PTHR12271">
    <property type="entry name" value="POLY A POLYMERASE CID PAP -RELATED"/>
    <property type="match status" value="1"/>
</dbReference>
<dbReference type="Proteomes" id="UP000502823">
    <property type="component" value="Unassembled WGS sequence"/>
</dbReference>
<dbReference type="InParanoid" id="A0A6L2PSS9"/>
<feature type="domain" description="RRM" evidence="4">
    <location>
        <begin position="98"/>
        <end position="175"/>
    </location>
</feature>
<dbReference type="SMART" id="SM00360">
    <property type="entry name" value="RRM"/>
    <property type="match status" value="2"/>
</dbReference>
<evidence type="ECO:0000313" key="6">
    <source>
        <dbReference type="Proteomes" id="UP000502823"/>
    </source>
</evidence>
<feature type="region of interest" description="Disordered" evidence="3">
    <location>
        <begin position="767"/>
        <end position="791"/>
    </location>
</feature>
<reference evidence="6" key="1">
    <citation type="submission" date="2020-01" db="EMBL/GenBank/DDBJ databases">
        <title>Draft genome sequence of the Termite Coptotermes fromosanus.</title>
        <authorList>
            <person name="Itakura S."/>
            <person name="Yosikawa Y."/>
            <person name="Umezawa K."/>
        </authorList>
    </citation>
    <scope>NUCLEOTIDE SEQUENCE [LARGE SCALE GENOMIC DNA]</scope>
</reference>
<dbReference type="PROSITE" id="PS50102">
    <property type="entry name" value="RRM"/>
    <property type="match status" value="1"/>
</dbReference>
<accession>A0A6L2PSS9</accession>
<dbReference type="InterPro" id="IPR012677">
    <property type="entry name" value="Nucleotide-bd_a/b_plait_sf"/>
</dbReference>
<sequence>LGTPFFPGAPELWHHPLAYSAAAAAAAELPGAALQHATLVHPALHPQVPPPLSIPHPTAALTSIHASLPHFLPSPALASPVGSSSSQPGVGVNNAPCSTLFVANLGQFVSEHELKEVFSSFPGFCRLRMHTKGGSPVAFIEYQDVRFAAQAMTTLQGSFLLSSDRGAIRIEYAKSKMAEHITSTNVKSGPSPTPVWMNHLPVPEILPPGGDMVMSTSGCGSGFRSGDVIETEVQELLTQVERLCSGIESSALITNNKEVVEHVCKCSYTDNSIHTRDKTILTNASGTVSCVCSVCEDQAAVFTSDFDLCPDLDCLEGKHKKAFSQEKKEMLRRSNVREDQSNTNLSETNHQEVCCYISEGQSSESEHSVMDSVCRSKFNKTNCLLCNKDVPSISSVEEHIQGLRHEAAHVASCRSQMDSTSVDSEEKSLIGQNSRETGHQDGVVQAELPCTADLSVPSSIDICKNKLHATSTVDVQRQPDVSDAMFQVQQEFCVVERGGRTQYAGPEFQSIISLDGGSYLCEVCDITLPNFVCVEQHLVGQQHTKNLATAAANIEHVWNMVRELEGGKTGNLHMTSRNRFRCKLCRENIHAAGVVSHIGGSTHQQNLKELKETNRKQANKSQKWKPHNIHSIWNEIYAAENGKRSNIKCISPETFHCEPCKAVLSVHNVLAHVTAAAHQEAIRAPEIVQMNETLMRIADILWKQVDDAERTHQAYFNIDNKMVLYCTACCVRLPATVNNVTDHIRGKTHMSTVVRNLLSQHPSIMEQTDGSLEENSRNLKPTQTENLAKGRLKEKNDCHPSAELLNSKSSRLQIKTVVRGVQEALVKALVPKEKESSEQSASVPQGKSVLFHCVVCNNETESEELWYQHKCSKEHNLETSKLVAEGKNPMTCNCSICGATVFCIESDFVKHTCQKVQNEGQLNVFSEMAGNAQRVNGRTAAELRHEEDMKDEEQDDKTADVGGIVVRGYPRGIGMDLLYHFFKDFGTISFVGITGGSAVIEFIEVDAVEKTLAKPLILVNSPLTVKKLTQFDHMGKYYYYCCYCCLITLNAYPVSVHETVVSAFISPCSIQETLNTLCEASRSVSDPKKDMVVCQFLERSFSEIFPGCKAFRFGSRVSGLAFSVSDLDVFLDTGGMYNGRRRQDSTIQELIVTDAKNTLLDHPECCSVEGVPNARTPIVRFFHKPSSTRCDLAFRHGLGCENTKLIKFYLSLDVRVRPVILFLKHWASVHKLTGPSKITNYAVTWLVIFYLQEASGFGLPSVEWLQRLHDGPVRKIAVFMLQASAGVAGCKMYPLLMLMSEIQLLGCV</sequence>
<keyword evidence="1 2" id="KW-0694">RNA-binding</keyword>
<dbReference type="Gene3D" id="3.30.160.60">
    <property type="entry name" value="Classic Zinc Finger"/>
    <property type="match status" value="1"/>
</dbReference>
<protein>
    <recommendedName>
        <fullName evidence="4">RRM domain-containing protein</fullName>
    </recommendedName>
</protein>
<dbReference type="GO" id="GO:0003723">
    <property type="term" value="F:RNA binding"/>
    <property type="evidence" value="ECO:0007669"/>
    <property type="project" value="UniProtKB-UniRule"/>
</dbReference>
<evidence type="ECO:0000259" key="4">
    <source>
        <dbReference type="PROSITE" id="PS50102"/>
    </source>
</evidence>
<evidence type="ECO:0000256" key="1">
    <source>
        <dbReference type="ARBA" id="ARBA00022884"/>
    </source>
</evidence>
<dbReference type="SUPFAM" id="SSF81631">
    <property type="entry name" value="PAP/OAS1 substrate-binding domain"/>
    <property type="match status" value="1"/>
</dbReference>
<evidence type="ECO:0000313" key="5">
    <source>
        <dbReference type="EMBL" id="GFG33475.1"/>
    </source>
</evidence>
<dbReference type="PANTHER" id="PTHR12271:SF66">
    <property type="entry name" value="TERMINAL URIDYLYLTRANSFERASE TAILOR"/>
    <property type="match status" value="1"/>
</dbReference>
<dbReference type="CDD" id="cd05402">
    <property type="entry name" value="NT_PAP_TUTase"/>
    <property type="match status" value="1"/>
</dbReference>
<dbReference type="SUPFAM" id="SSF54928">
    <property type="entry name" value="RNA-binding domain, RBD"/>
    <property type="match status" value="2"/>
</dbReference>
<dbReference type="Gene3D" id="3.30.460.10">
    <property type="entry name" value="Beta Polymerase, domain 2"/>
    <property type="match status" value="1"/>
</dbReference>
<dbReference type="InterPro" id="IPR013087">
    <property type="entry name" value="Znf_C2H2_type"/>
</dbReference>
<dbReference type="SUPFAM" id="SSF57667">
    <property type="entry name" value="beta-beta-alpha zinc fingers"/>
    <property type="match status" value="1"/>
</dbReference>
<evidence type="ECO:0000256" key="2">
    <source>
        <dbReference type="PROSITE-ProRule" id="PRU00176"/>
    </source>
</evidence>
<dbReference type="SMART" id="SM00355">
    <property type="entry name" value="ZnF_C2H2"/>
    <property type="match status" value="5"/>
</dbReference>
<dbReference type="InterPro" id="IPR043519">
    <property type="entry name" value="NT_sf"/>
</dbReference>
<dbReference type="InterPro" id="IPR054708">
    <property type="entry name" value="MTPAP-like_central"/>
</dbReference>
<dbReference type="Pfam" id="PF22600">
    <property type="entry name" value="MTPAP-like_central"/>
    <property type="match status" value="1"/>
</dbReference>